<keyword evidence="7 9" id="KW-0663">Pyridoxal phosphate</keyword>
<dbReference type="GO" id="GO:0005737">
    <property type="term" value="C:cytoplasm"/>
    <property type="evidence" value="ECO:0007669"/>
    <property type="project" value="TreeGrafter"/>
</dbReference>
<reference evidence="12 13" key="1">
    <citation type="journal article" date="2018" name="New Phytol.">
        <title>Comparative genomics and transcriptomics depict ericoid mycorrhizal fungi as versatile saprotrophs and plant mutualists.</title>
        <authorList>
            <person name="Martino E."/>
            <person name="Morin E."/>
            <person name="Grelet G.A."/>
            <person name="Kuo A."/>
            <person name="Kohler A."/>
            <person name="Daghino S."/>
            <person name="Barry K.W."/>
            <person name="Cichocki N."/>
            <person name="Clum A."/>
            <person name="Dockter R.B."/>
            <person name="Hainaut M."/>
            <person name="Kuo R.C."/>
            <person name="LaButti K."/>
            <person name="Lindahl B.D."/>
            <person name="Lindquist E.A."/>
            <person name="Lipzen A."/>
            <person name="Khouja H.R."/>
            <person name="Magnuson J."/>
            <person name="Murat C."/>
            <person name="Ohm R.A."/>
            <person name="Singer S.W."/>
            <person name="Spatafora J.W."/>
            <person name="Wang M."/>
            <person name="Veneault-Fourrey C."/>
            <person name="Henrissat B."/>
            <person name="Grigoriev I.V."/>
            <person name="Martin F.M."/>
            <person name="Perotto S."/>
        </authorList>
    </citation>
    <scope>NUCLEOTIDE SEQUENCE [LARGE SCALE GENOMIC DNA]</scope>
    <source>
        <strain evidence="12 13">ATCC 22711</strain>
    </source>
</reference>
<protein>
    <recommendedName>
        <fullName evidence="10">Alpha-1,4 glucan phosphorylase</fullName>
        <ecNumber evidence="10">2.4.1.1</ecNumber>
    </recommendedName>
</protein>
<organism evidence="12 13">
    <name type="scientific">Amorphotheca resinae ATCC 22711</name>
    <dbReference type="NCBI Taxonomy" id="857342"/>
    <lineage>
        <taxon>Eukaryota</taxon>
        <taxon>Fungi</taxon>
        <taxon>Dikarya</taxon>
        <taxon>Ascomycota</taxon>
        <taxon>Pezizomycotina</taxon>
        <taxon>Leotiomycetes</taxon>
        <taxon>Helotiales</taxon>
        <taxon>Amorphothecaceae</taxon>
        <taxon>Amorphotheca</taxon>
    </lineage>
</organism>
<comment type="catalytic activity">
    <reaction evidence="1 10">
        <text>[(1-&gt;4)-alpha-D-glucosyl](n) + phosphate = [(1-&gt;4)-alpha-D-glucosyl](n-1) + alpha-D-glucose 1-phosphate</text>
        <dbReference type="Rhea" id="RHEA:41732"/>
        <dbReference type="Rhea" id="RHEA-COMP:9584"/>
        <dbReference type="Rhea" id="RHEA-COMP:9586"/>
        <dbReference type="ChEBI" id="CHEBI:15444"/>
        <dbReference type="ChEBI" id="CHEBI:43474"/>
        <dbReference type="ChEBI" id="CHEBI:58601"/>
        <dbReference type="EC" id="2.4.1.1"/>
    </reaction>
</comment>
<evidence type="ECO:0000313" key="12">
    <source>
        <dbReference type="EMBL" id="PSS25732.1"/>
    </source>
</evidence>
<evidence type="ECO:0000256" key="11">
    <source>
        <dbReference type="SAM" id="MobiDB-lite"/>
    </source>
</evidence>
<evidence type="ECO:0000256" key="1">
    <source>
        <dbReference type="ARBA" id="ARBA00001275"/>
    </source>
</evidence>
<feature type="region of interest" description="Disordered" evidence="11">
    <location>
        <begin position="1"/>
        <end position="42"/>
    </location>
</feature>
<evidence type="ECO:0000313" key="13">
    <source>
        <dbReference type="Proteomes" id="UP000241818"/>
    </source>
</evidence>
<dbReference type="STRING" id="857342.A0A2T3BBN4"/>
<dbReference type="EMBL" id="KZ679007">
    <property type="protein sequence ID" value="PSS25732.1"/>
    <property type="molecule type" value="Genomic_DNA"/>
</dbReference>
<dbReference type="FunFam" id="3.40.50.2000:FF:000002">
    <property type="entry name" value="Alpha-1,4 glucan phosphorylase"/>
    <property type="match status" value="1"/>
</dbReference>
<dbReference type="AlphaFoldDB" id="A0A2T3BBN4"/>
<evidence type="ECO:0000256" key="8">
    <source>
        <dbReference type="ARBA" id="ARBA00023277"/>
    </source>
</evidence>
<dbReference type="InParanoid" id="A0A2T3BBN4"/>
<dbReference type="NCBIfam" id="TIGR02093">
    <property type="entry name" value="P_ylase"/>
    <property type="match status" value="1"/>
</dbReference>
<dbReference type="GO" id="GO:0030170">
    <property type="term" value="F:pyridoxal phosphate binding"/>
    <property type="evidence" value="ECO:0007669"/>
    <property type="project" value="InterPro"/>
</dbReference>
<dbReference type="CDD" id="cd04300">
    <property type="entry name" value="GT35_Glycogen_Phosphorylase"/>
    <property type="match status" value="1"/>
</dbReference>
<dbReference type="PANTHER" id="PTHR11468:SF3">
    <property type="entry name" value="GLYCOGEN PHOSPHORYLASE, LIVER FORM"/>
    <property type="match status" value="1"/>
</dbReference>
<evidence type="ECO:0000256" key="4">
    <source>
        <dbReference type="ARBA" id="ARBA00022533"/>
    </source>
</evidence>
<dbReference type="Proteomes" id="UP000241818">
    <property type="component" value="Unassembled WGS sequence"/>
</dbReference>
<dbReference type="Pfam" id="PF00343">
    <property type="entry name" value="Phosphorylase"/>
    <property type="match status" value="1"/>
</dbReference>
<evidence type="ECO:0000256" key="5">
    <source>
        <dbReference type="ARBA" id="ARBA00022676"/>
    </source>
</evidence>
<feature type="modified residue" description="N6-(pyridoxal phosphate)lysine" evidence="9">
    <location>
        <position position="732"/>
    </location>
</feature>
<dbReference type="RefSeq" id="XP_024724331.1">
    <property type="nucleotide sequence ID" value="XM_024862353.1"/>
</dbReference>
<keyword evidence="8 10" id="KW-0119">Carbohydrate metabolism</keyword>
<accession>A0A2T3BBN4</accession>
<keyword evidence="4" id="KW-0021">Allosteric enzyme</keyword>
<dbReference type="Gene3D" id="3.40.50.2000">
    <property type="entry name" value="Glycogen Phosphorylase B"/>
    <property type="match status" value="2"/>
</dbReference>
<comment type="cofactor">
    <cofactor evidence="2 10">
        <name>pyridoxal 5'-phosphate</name>
        <dbReference type="ChEBI" id="CHEBI:597326"/>
    </cofactor>
</comment>
<dbReference type="EC" id="2.4.1.1" evidence="10"/>
<evidence type="ECO:0000256" key="6">
    <source>
        <dbReference type="ARBA" id="ARBA00022679"/>
    </source>
</evidence>
<evidence type="ECO:0000256" key="3">
    <source>
        <dbReference type="ARBA" id="ARBA00006047"/>
    </source>
</evidence>
<keyword evidence="6 10" id="KW-0808">Transferase</keyword>
<dbReference type="InterPro" id="IPR000811">
    <property type="entry name" value="Glyco_trans_35"/>
</dbReference>
<dbReference type="PANTHER" id="PTHR11468">
    <property type="entry name" value="GLYCOGEN PHOSPHORYLASE"/>
    <property type="match status" value="1"/>
</dbReference>
<dbReference type="FunCoup" id="A0A2T3BBN4">
    <property type="interactions" value="794"/>
</dbReference>
<dbReference type="InterPro" id="IPR011833">
    <property type="entry name" value="Glycg_phsphrylas"/>
</dbReference>
<dbReference type="InterPro" id="IPR035090">
    <property type="entry name" value="Pyridoxal_P_attach_site"/>
</dbReference>
<dbReference type="FunFam" id="3.40.50.2000:FF:000003">
    <property type="entry name" value="Alpha-1,4 glucan phosphorylase"/>
    <property type="match status" value="1"/>
</dbReference>
<evidence type="ECO:0000256" key="7">
    <source>
        <dbReference type="ARBA" id="ARBA00022898"/>
    </source>
</evidence>
<dbReference type="PIRSF" id="PIRSF000460">
    <property type="entry name" value="Pprylas_GlgP"/>
    <property type="match status" value="1"/>
</dbReference>
<keyword evidence="13" id="KW-1185">Reference proteome</keyword>
<comment type="function">
    <text evidence="10">Allosteric enzyme that catalyzes the rate-limiting step in glycogen catabolism, the phosphorolytic cleavage of glycogen to produce glucose-1-phosphate, and plays a central role in maintaining cellular and organismal glucose homeostasis.</text>
</comment>
<dbReference type="GeneID" id="36570434"/>
<dbReference type="SUPFAM" id="SSF53756">
    <property type="entry name" value="UDP-Glycosyltransferase/glycogen phosphorylase"/>
    <property type="match status" value="1"/>
</dbReference>
<evidence type="ECO:0000256" key="2">
    <source>
        <dbReference type="ARBA" id="ARBA00001933"/>
    </source>
</evidence>
<dbReference type="OrthoDB" id="9215500at2759"/>
<gene>
    <name evidence="12" type="ORF">M430DRAFT_134454</name>
</gene>
<dbReference type="PROSITE" id="PS00102">
    <property type="entry name" value="PHOSPHORYLASE"/>
    <property type="match status" value="1"/>
</dbReference>
<comment type="similarity">
    <text evidence="3 10">Belongs to the glycogen phosphorylase family.</text>
</comment>
<proteinExistence type="inferred from homology"/>
<keyword evidence="5 10" id="KW-0328">Glycosyltransferase</keyword>
<dbReference type="GO" id="GO:0008184">
    <property type="term" value="F:glycogen phosphorylase activity"/>
    <property type="evidence" value="ECO:0007669"/>
    <property type="project" value="InterPro"/>
</dbReference>
<evidence type="ECO:0000256" key="10">
    <source>
        <dbReference type="RuleBase" id="RU000587"/>
    </source>
</evidence>
<evidence type="ECO:0000256" key="9">
    <source>
        <dbReference type="PIRSR" id="PIRSR000460-1"/>
    </source>
</evidence>
<name>A0A2T3BBN4_AMORE</name>
<sequence length="895" mass="101006">MASNIAVPRERRPSTSAPISDLKGPVGPEGISRPKHKRTFTGFGAGEIKSVEASIPEPQRAAWKKYQTRPFTNTEQFEREVVRHVETTLARSMFNCDETAAYAAASLAFRDRLITEWNRTQQRQTFADGKRVYYLSLEFLMGRALDNAMLNVGLKNVAQQGLTDLGFRIEDVIEQEHDAALGNGGLGRLAACFLDSLASLNFAAWGYGLRYRYGIFKQEIIDGYQVEVPDYWLDFNPWEFPRHDIVVDIQFYGNVRKYQDSQGKQISLWDGGEIVKAVAYDVPIPGFETSTTNNLRLWSSKAASGEFDFQKFNSGDYESSVADQQRAETISAVLYPNDNLDRGKELRLKQQYFWVAASLYDIVRRFKKSKRAWKEFPDQVAIQLNDTHPTLAIVELQRILVDLEGLDWDEAWAIVSNTFGYTNHTVLPEALEKWSVPLFQNLLPRHLQIIYDINLFFLQSVERTFPKERDLLARVSIIEESSPKMIRMAYLAIVGSHKVNGVAELHSDLIKTTIFKDFVRIFGPDKFTNVTNGITPRRWLHQANPRLSELIASKIGGLGFLKDLTLLSELEKYADDKEFKKEWQEIKYANKVRLARHIKSTTGITVNPAALFDVQVKRMHEYKRQQMNIFGVIHRYLTIKAMTPEERKKLTPRVSIFGGKAAPGYWMAKTIIHLINNVGAVVNNDKDVGDLLKVVFVEDYNVSKAEIIIPASDVSEHISTAGTEASGTSNMKFVLNGGLIIGTCDGANIEITREIGESNIFLFGNLAEDVEDLRHAHNYGSYTLDPALARVFDEIKKGTFGDAAAFSALTGSIEDHGDYYLVSDDFHSYVQTQALVDEAYKNQDEWISKSITSVARMGFFSSDRCINEYAESIWNVEPQSPEQAEAGAGVAKGKV</sequence>
<dbReference type="GO" id="GO:0005980">
    <property type="term" value="P:glycogen catabolic process"/>
    <property type="evidence" value="ECO:0007669"/>
    <property type="project" value="TreeGrafter"/>
</dbReference>